<feature type="transmembrane region" description="Helical" evidence="2">
    <location>
        <begin position="144"/>
        <end position="163"/>
    </location>
</feature>
<dbReference type="GO" id="GO:0008137">
    <property type="term" value="F:NADH dehydrogenase (ubiquinone) activity"/>
    <property type="evidence" value="ECO:0007669"/>
    <property type="project" value="UniProtKB-UniRule"/>
</dbReference>
<dbReference type="PANTHER" id="PTHR33269">
    <property type="entry name" value="NADH-UBIQUINONE OXIDOREDUCTASE CHAIN 6"/>
    <property type="match status" value="1"/>
</dbReference>
<comment type="subcellular location">
    <subcellularLocation>
        <location evidence="2">Cell membrane</location>
        <topology evidence="2">Multi-pass membrane protein</topology>
    </subcellularLocation>
</comment>
<dbReference type="GO" id="GO:0048038">
    <property type="term" value="F:quinone binding"/>
    <property type="evidence" value="ECO:0007669"/>
    <property type="project" value="UniProtKB-UniRule"/>
</dbReference>
<keyword evidence="2" id="KW-0812">Transmembrane</keyword>
<gene>
    <name evidence="4" type="ORF">F4Y08_01210</name>
</gene>
<feature type="transmembrane region" description="Helical" evidence="2">
    <location>
        <begin position="108"/>
        <end position="132"/>
    </location>
</feature>
<dbReference type="InterPro" id="IPR042106">
    <property type="entry name" value="Nuo/plastoQ_OxRdtase_6_NuoJ"/>
</dbReference>
<feature type="transmembrane region" description="Helical" evidence="2">
    <location>
        <begin position="58"/>
        <end position="76"/>
    </location>
</feature>
<evidence type="ECO:0000313" key="4">
    <source>
        <dbReference type="EMBL" id="MYD88946.1"/>
    </source>
</evidence>
<name>A0A6B1DQ73_9CHLR</name>
<comment type="similarity">
    <text evidence="1 2">Belongs to the complex I subunit 6 family.</text>
</comment>
<evidence type="ECO:0000256" key="2">
    <source>
        <dbReference type="RuleBase" id="RU004429"/>
    </source>
</evidence>
<evidence type="ECO:0000256" key="3">
    <source>
        <dbReference type="SAM" id="MobiDB-lite"/>
    </source>
</evidence>
<dbReference type="InterPro" id="IPR001457">
    <property type="entry name" value="NADH_UbQ/plastoQ_OxRdtase_su6"/>
</dbReference>
<reference evidence="4" key="1">
    <citation type="submission" date="2019-09" db="EMBL/GenBank/DDBJ databases">
        <title>Characterisation of the sponge microbiome using genome-centric metagenomics.</title>
        <authorList>
            <person name="Engelberts J.P."/>
            <person name="Robbins S.J."/>
            <person name="De Goeij J.M."/>
            <person name="Aranda M."/>
            <person name="Bell S.C."/>
            <person name="Webster N.S."/>
        </authorList>
    </citation>
    <scope>NUCLEOTIDE SEQUENCE</scope>
    <source>
        <strain evidence="4">SB0662_bin_9</strain>
    </source>
</reference>
<feature type="transmembrane region" description="Helical" evidence="2">
    <location>
        <begin position="81"/>
        <end position="102"/>
    </location>
</feature>
<sequence length="221" mass="23430">MPSDAPFGRKASAPSGPSPRIHSSAPCSPLPNRAKPAFAPTRTMPELPVEIPIPTPHQAVFIMVAVATGVASLLVVTNRNLFYSALCLVGALFGVAGVYVLLEAEFLAITQVLVYVGAIATLITFAIMLTRGIMFGTTSPNNRYMFAVMAMALLVFLLVAGVVDRVPWAVAEDLTLSGDGKSMIVDLGWEFVTTYALPLELIGLLLLIALVGAVMLARDDE</sequence>
<dbReference type="GO" id="GO:0005886">
    <property type="term" value="C:plasma membrane"/>
    <property type="evidence" value="ECO:0007669"/>
    <property type="project" value="UniProtKB-SubCell"/>
</dbReference>
<dbReference type="AlphaFoldDB" id="A0A6B1DQ73"/>
<keyword evidence="2" id="KW-1003">Cell membrane</keyword>
<feature type="transmembrane region" description="Helical" evidence="2">
    <location>
        <begin position="195"/>
        <end position="217"/>
    </location>
</feature>
<proteinExistence type="inferred from homology"/>
<organism evidence="4">
    <name type="scientific">Caldilineaceae bacterium SB0662_bin_9</name>
    <dbReference type="NCBI Taxonomy" id="2605258"/>
    <lineage>
        <taxon>Bacteria</taxon>
        <taxon>Bacillati</taxon>
        <taxon>Chloroflexota</taxon>
        <taxon>Caldilineae</taxon>
        <taxon>Caldilineales</taxon>
        <taxon>Caldilineaceae</taxon>
    </lineage>
</organism>
<comment type="catalytic activity">
    <reaction evidence="2">
        <text>a quinone + NADH + 5 H(+)(in) = a quinol + NAD(+) + 4 H(+)(out)</text>
        <dbReference type="Rhea" id="RHEA:57888"/>
        <dbReference type="ChEBI" id="CHEBI:15378"/>
        <dbReference type="ChEBI" id="CHEBI:24646"/>
        <dbReference type="ChEBI" id="CHEBI:57540"/>
        <dbReference type="ChEBI" id="CHEBI:57945"/>
        <dbReference type="ChEBI" id="CHEBI:132124"/>
    </reaction>
</comment>
<comment type="function">
    <text evidence="2">NDH-1 shuttles electrons from NADH, via FMN and iron-sulfur (Fe-S) centers, to quinones in the respiratory chain. Couples the redox reaction to proton translocation (for every two electrons transferred, four hydrogen ions are translocated across the cytoplasmic membrane), and thus conserves the redox energy in a proton gradient.</text>
</comment>
<protein>
    <recommendedName>
        <fullName evidence="2">NADH-quinone oxidoreductase subunit J</fullName>
        <ecNumber evidence="2">7.1.1.-</ecNumber>
    </recommendedName>
</protein>
<keyword evidence="2" id="KW-1133">Transmembrane helix</keyword>
<dbReference type="EMBL" id="VXPY01000010">
    <property type="protein sequence ID" value="MYD88946.1"/>
    <property type="molecule type" value="Genomic_DNA"/>
</dbReference>
<accession>A0A6B1DQ73</accession>
<comment type="caution">
    <text evidence="4">The sequence shown here is derived from an EMBL/GenBank/DDBJ whole genome shotgun (WGS) entry which is preliminary data.</text>
</comment>
<dbReference type="PANTHER" id="PTHR33269:SF17">
    <property type="entry name" value="NADH-UBIQUINONE OXIDOREDUCTASE CHAIN 6"/>
    <property type="match status" value="1"/>
</dbReference>
<evidence type="ECO:0000256" key="1">
    <source>
        <dbReference type="ARBA" id="ARBA00005698"/>
    </source>
</evidence>
<keyword evidence="2" id="KW-0874">Quinone</keyword>
<keyword evidence="2" id="KW-0520">NAD</keyword>
<dbReference type="EC" id="7.1.1.-" evidence="2"/>
<dbReference type="Pfam" id="PF00499">
    <property type="entry name" value="Oxidored_q3"/>
    <property type="match status" value="1"/>
</dbReference>
<dbReference type="Gene3D" id="1.20.120.1200">
    <property type="entry name" value="NADH-ubiquinone/plastoquinone oxidoreductase chain 6, subunit NuoJ"/>
    <property type="match status" value="1"/>
</dbReference>
<feature type="region of interest" description="Disordered" evidence="3">
    <location>
        <begin position="1"/>
        <end position="32"/>
    </location>
</feature>
<keyword evidence="2" id="KW-0472">Membrane</keyword>